<dbReference type="AlphaFoldDB" id="A0A0A9FQ87"/>
<proteinExistence type="predicted"/>
<dbReference type="EMBL" id="GBRH01182916">
    <property type="protein sequence ID" value="JAE14980.1"/>
    <property type="molecule type" value="Transcribed_RNA"/>
</dbReference>
<sequence length="53" mass="5742">MERQPRARCCSRCSARSTGARTARPNPWLPAWWLAGRGGVGVLSSSARREGGD</sequence>
<protein>
    <submittedName>
        <fullName evidence="1">Uncharacterized protein</fullName>
    </submittedName>
</protein>
<reference evidence="1" key="1">
    <citation type="submission" date="2014-09" db="EMBL/GenBank/DDBJ databases">
        <authorList>
            <person name="Magalhaes I.L.F."/>
            <person name="Oliveira U."/>
            <person name="Santos F.R."/>
            <person name="Vidigal T.H.D.A."/>
            <person name="Brescovit A.D."/>
            <person name="Santos A.J."/>
        </authorList>
    </citation>
    <scope>NUCLEOTIDE SEQUENCE</scope>
    <source>
        <tissue evidence="1">Shoot tissue taken approximately 20 cm above the soil surface</tissue>
    </source>
</reference>
<evidence type="ECO:0000313" key="1">
    <source>
        <dbReference type="EMBL" id="JAE14980.1"/>
    </source>
</evidence>
<accession>A0A0A9FQ87</accession>
<name>A0A0A9FQ87_ARUDO</name>
<reference evidence="1" key="2">
    <citation type="journal article" date="2015" name="Data Brief">
        <title>Shoot transcriptome of the giant reed, Arundo donax.</title>
        <authorList>
            <person name="Barrero R.A."/>
            <person name="Guerrero F.D."/>
            <person name="Moolhuijzen P."/>
            <person name="Goolsby J.A."/>
            <person name="Tidwell J."/>
            <person name="Bellgard S.E."/>
            <person name="Bellgard M.I."/>
        </authorList>
    </citation>
    <scope>NUCLEOTIDE SEQUENCE</scope>
    <source>
        <tissue evidence="1">Shoot tissue taken approximately 20 cm above the soil surface</tissue>
    </source>
</reference>
<organism evidence="1">
    <name type="scientific">Arundo donax</name>
    <name type="common">Giant reed</name>
    <name type="synonym">Donax arundinaceus</name>
    <dbReference type="NCBI Taxonomy" id="35708"/>
    <lineage>
        <taxon>Eukaryota</taxon>
        <taxon>Viridiplantae</taxon>
        <taxon>Streptophyta</taxon>
        <taxon>Embryophyta</taxon>
        <taxon>Tracheophyta</taxon>
        <taxon>Spermatophyta</taxon>
        <taxon>Magnoliopsida</taxon>
        <taxon>Liliopsida</taxon>
        <taxon>Poales</taxon>
        <taxon>Poaceae</taxon>
        <taxon>PACMAD clade</taxon>
        <taxon>Arundinoideae</taxon>
        <taxon>Arundineae</taxon>
        <taxon>Arundo</taxon>
    </lineage>
</organism>